<evidence type="ECO:0000256" key="1">
    <source>
        <dbReference type="SAM" id="MobiDB-lite"/>
    </source>
</evidence>
<feature type="transmembrane region" description="Helical" evidence="2">
    <location>
        <begin position="31"/>
        <end position="48"/>
    </location>
</feature>
<dbReference type="EMBL" id="JAEINH010000002">
    <property type="protein sequence ID" value="MBI9114157.1"/>
    <property type="molecule type" value="Genomic_DNA"/>
</dbReference>
<keyword evidence="2" id="KW-0472">Membrane</keyword>
<feature type="transmembrane region" description="Helical" evidence="2">
    <location>
        <begin position="54"/>
        <end position="73"/>
    </location>
</feature>
<dbReference type="Proteomes" id="UP000602087">
    <property type="component" value="Unassembled WGS sequence"/>
</dbReference>
<reference evidence="3" key="1">
    <citation type="submission" date="2020-12" db="EMBL/GenBank/DDBJ databases">
        <title>Sanguibacter suaedae sp. nov., isolated from Suaeda aralocaspica.</title>
        <authorList>
            <person name="Ma Q."/>
        </authorList>
    </citation>
    <scope>NUCLEOTIDE SEQUENCE</scope>
    <source>
        <strain evidence="3">YZGR15</strain>
    </source>
</reference>
<name>A0A934I914_9MICO</name>
<dbReference type="RefSeq" id="WP_198732693.1">
    <property type="nucleotide sequence ID" value="NZ_JAEINH010000002.1"/>
</dbReference>
<sequence length="110" mass="10913">MNPTEGPATVVEQPPDGPPTGAASAPQRRSTAMWIVMVALLASLAVTFDVGARAGAMSISALLVAAAVTRGLVPGPGPIGITVRSRGVDVLMFVGLAAVIAALAQTAPNI</sequence>
<protein>
    <submittedName>
        <fullName evidence="3">DUF3017 domain-containing protein</fullName>
    </submittedName>
</protein>
<organism evidence="3 4">
    <name type="scientific">Sanguibacter suaedae</name>
    <dbReference type="NCBI Taxonomy" id="2795737"/>
    <lineage>
        <taxon>Bacteria</taxon>
        <taxon>Bacillati</taxon>
        <taxon>Actinomycetota</taxon>
        <taxon>Actinomycetes</taxon>
        <taxon>Micrococcales</taxon>
        <taxon>Sanguibacteraceae</taxon>
        <taxon>Sanguibacter</taxon>
    </lineage>
</organism>
<dbReference type="Pfam" id="PF11222">
    <property type="entry name" value="DUF3017"/>
    <property type="match status" value="1"/>
</dbReference>
<feature type="transmembrane region" description="Helical" evidence="2">
    <location>
        <begin position="85"/>
        <end position="104"/>
    </location>
</feature>
<evidence type="ECO:0000313" key="3">
    <source>
        <dbReference type="EMBL" id="MBI9114157.1"/>
    </source>
</evidence>
<evidence type="ECO:0000256" key="2">
    <source>
        <dbReference type="SAM" id="Phobius"/>
    </source>
</evidence>
<keyword evidence="2" id="KW-1133">Transmembrane helix</keyword>
<keyword evidence="2" id="KW-0812">Transmembrane</keyword>
<keyword evidence="4" id="KW-1185">Reference proteome</keyword>
<proteinExistence type="predicted"/>
<gene>
    <name evidence="3" type="ORF">JAV76_03905</name>
</gene>
<dbReference type="InterPro" id="IPR021385">
    <property type="entry name" value="DUF3017"/>
</dbReference>
<feature type="region of interest" description="Disordered" evidence="1">
    <location>
        <begin position="1"/>
        <end position="26"/>
    </location>
</feature>
<comment type="caution">
    <text evidence="3">The sequence shown here is derived from an EMBL/GenBank/DDBJ whole genome shotgun (WGS) entry which is preliminary data.</text>
</comment>
<dbReference type="AlphaFoldDB" id="A0A934I914"/>
<evidence type="ECO:0000313" key="4">
    <source>
        <dbReference type="Proteomes" id="UP000602087"/>
    </source>
</evidence>
<accession>A0A934I914</accession>